<protein>
    <recommendedName>
        <fullName evidence="1">Helix-turn-helix domain-containing protein</fullName>
    </recommendedName>
</protein>
<reference evidence="2 3" key="1">
    <citation type="submission" date="2019-08" db="EMBL/GenBank/DDBJ databases">
        <title>Deep-cultivation of Planctomycetes and their phenomic and genomic characterization uncovers novel biology.</title>
        <authorList>
            <person name="Wiegand S."/>
            <person name="Jogler M."/>
            <person name="Boedeker C."/>
            <person name="Pinto D."/>
            <person name="Vollmers J."/>
            <person name="Rivas-Marin E."/>
            <person name="Kohn T."/>
            <person name="Peeters S.H."/>
            <person name="Heuer A."/>
            <person name="Rast P."/>
            <person name="Oberbeckmann S."/>
            <person name="Bunk B."/>
            <person name="Jeske O."/>
            <person name="Meyerdierks A."/>
            <person name="Storesund J.E."/>
            <person name="Kallscheuer N."/>
            <person name="Luecker S."/>
            <person name="Lage O.M."/>
            <person name="Pohl T."/>
            <person name="Merkel B.J."/>
            <person name="Hornburger P."/>
            <person name="Mueller R.-W."/>
            <person name="Bruemmer F."/>
            <person name="Labrenz M."/>
            <person name="Spormann A.M."/>
            <person name="Op Den Camp H."/>
            <person name="Overmann J."/>
            <person name="Amann R."/>
            <person name="Jetten M.S.M."/>
            <person name="Mascher T."/>
            <person name="Medema M.H."/>
            <person name="Devos D.P."/>
            <person name="Kaster A.-K."/>
            <person name="Ovreas L."/>
            <person name="Rohde M."/>
            <person name="Galperin M.Y."/>
            <person name="Jogler C."/>
        </authorList>
    </citation>
    <scope>NUCLEOTIDE SEQUENCE [LARGE SCALE GENOMIC DNA]</scope>
    <source>
        <strain evidence="2 3">LF1</strain>
    </source>
</reference>
<dbReference type="InterPro" id="IPR010093">
    <property type="entry name" value="SinI_DNA-bd"/>
</dbReference>
<dbReference type="GO" id="GO:0003677">
    <property type="term" value="F:DNA binding"/>
    <property type="evidence" value="ECO:0007669"/>
    <property type="project" value="InterPro"/>
</dbReference>
<dbReference type="RefSeq" id="WP_068263703.1">
    <property type="nucleotide sequence ID" value="NZ_LWSK01000050.1"/>
</dbReference>
<dbReference type="Proteomes" id="UP000322699">
    <property type="component" value="Unassembled WGS sequence"/>
</dbReference>
<dbReference type="NCBIfam" id="TIGR01764">
    <property type="entry name" value="excise"/>
    <property type="match status" value="1"/>
</dbReference>
<organism evidence="2 3">
    <name type="scientific">Rubripirellula obstinata</name>
    <dbReference type="NCBI Taxonomy" id="406547"/>
    <lineage>
        <taxon>Bacteria</taxon>
        <taxon>Pseudomonadati</taxon>
        <taxon>Planctomycetota</taxon>
        <taxon>Planctomycetia</taxon>
        <taxon>Pirellulales</taxon>
        <taxon>Pirellulaceae</taxon>
        <taxon>Rubripirellula</taxon>
    </lineage>
</organism>
<dbReference type="InterPro" id="IPR041657">
    <property type="entry name" value="HTH_17"/>
</dbReference>
<evidence type="ECO:0000313" key="2">
    <source>
        <dbReference type="EMBL" id="KAA1259623.1"/>
    </source>
</evidence>
<evidence type="ECO:0000313" key="3">
    <source>
        <dbReference type="Proteomes" id="UP000322699"/>
    </source>
</evidence>
<gene>
    <name evidence="2" type="ORF">LF1_21570</name>
</gene>
<feature type="domain" description="Helix-turn-helix" evidence="1">
    <location>
        <begin position="4"/>
        <end position="45"/>
    </location>
</feature>
<name>A0A5B1CJJ4_9BACT</name>
<accession>A0A5B1CJJ4</accession>
<dbReference type="EMBL" id="VRLW01000001">
    <property type="protein sequence ID" value="KAA1259623.1"/>
    <property type="molecule type" value="Genomic_DNA"/>
</dbReference>
<dbReference type="InterPro" id="IPR009061">
    <property type="entry name" value="DNA-bd_dom_put_sf"/>
</dbReference>
<sequence length="68" mass="7555">MTKFLSIRELSEVLGLTEAWIRKHAKAGKLPFVRDANRMRFPADEAIAAAQLIATGELNRQTTEASRG</sequence>
<dbReference type="AlphaFoldDB" id="A0A5B1CJJ4"/>
<dbReference type="SUPFAM" id="SSF46955">
    <property type="entry name" value="Putative DNA-binding domain"/>
    <property type="match status" value="1"/>
</dbReference>
<keyword evidence="3" id="KW-1185">Reference proteome</keyword>
<comment type="caution">
    <text evidence="2">The sequence shown here is derived from an EMBL/GenBank/DDBJ whole genome shotgun (WGS) entry which is preliminary data.</text>
</comment>
<evidence type="ECO:0000259" key="1">
    <source>
        <dbReference type="Pfam" id="PF12728"/>
    </source>
</evidence>
<proteinExistence type="predicted"/>
<dbReference type="Pfam" id="PF12728">
    <property type="entry name" value="HTH_17"/>
    <property type="match status" value="1"/>
</dbReference>